<evidence type="ECO:0008006" key="4">
    <source>
        <dbReference type="Google" id="ProtNLM"/>
    </source>
</evidence>
<feature type="transmembrane region" description="Helical" evidence="1">
    <location>
        <begin position="97"/>
        <end position="116"/>
    </location>
</feature>
<comment type="caution">
    <text evidence="2">The sequence shown here is derived from an EMBL/GenBank/DDBJ whole genome shotgun (WGS) entry which is preliminary data.</text>
</comment>
<dbReference type="RefSeq" id="WP_094455964.1">
    <property type="nucleotide sequence ID" value="NZ_NMVJ01000011.1"/>
</dbReference>
<evidence type="ECO:0000256" key="1">
    <source>
        <dbReference type="SAM" id="Phobius"/>
    </source>
</evidence>
<gene>
    <name evidence="2" type="ORF">CGZ91_13480</name>
</gene>
<organism evidence="2 3">
    <name type="scientific">Parenemella sanctibonifatiensis</name>
    <dbReference type="NCBI Taxonomy" id="2016505"/>
    <lineage>
        <taxon>Bacteria</taxon>
        <taxon>Bacillati</taxon>
        <taxon>Actinomycetota</taxon>
        <taxon>Actinomycetes</taxon>
        <taxon>Propionibacteriales</taxon>
        <taxon>Propionibacteriaceae</taxon>
        <taxon>Parenemella</taxon>
    </lineage>
</organism>
<keyword evidence="1" id="KW-1133">Transmembrane helix</keyword>
<feature type="transmembrane region" description="Helical" evidence="1">
    <location>
        <begin position="70"/>
        <end position="91"/>
    </location>
</feature>
<dbReference type="AlphaFoldDB" id="A0A255EKG8"/>
<protein>
    <recommendedName>
        <fullName evidence="4">DUF2335 domain-containing protein</fullName>
    </recommendedName>
</protein>
<keyword evidence="1" id="KW-0472">Membrane</keyword>
<keyword evidence="1" id="KW-0812">Transmembrane</keyword>
<sequence>MADRDDQRIDFEDYEATLGARQHLGAELEPAVVESFAAKIEKVVDERARMLSRSADARERLARSRMRYQLALGIISIVVAVPLSIPAAIFAQFPGVLVTWLGIGLVNLALPIAGRFKDARDERRDR</sequence>
<proteinExistence type="predicted"/>
<evidence type="ECO:0000313" key="2">
    <source>
        <dbReference type="EMBL" id="OYN88613.1"/>
    </source>
</evidence>
<name>A0A255EKG8_9ACTN</name>
<keyword evidence="3" id="KW-1185">Reference proteome</keyword>
<dbReference type="EMBL" id="NMVJ01000011">
    <property type="protein sequence ID" value="OYN88613.1"/>
    <property type="molecule type" value="Genomic_DNA"/>
</dbReference>
<evidence type="ECO:0000313" key="3">
    <source>
        <dbReference type="Proteomes" id="UP000216300"/>
    </source>
</evidence>
<dbReference type="OrthoDB" id="3854538at2"/>
<reference evidence="2 3" key="1">
    <citation type="submission" date="2017-07" db="EMBL/GenBank/DDBJ databases">
        <title>Draft whole genome sequences of clinical Proprionibacteriaceae strains.</title>
        <authorList>
            <person name="Bernier A.-M."/>
            <person name="Bernard K."/>
            <person name="Domingo M.-C."/>
        </authorList>
    </citation>
    <scope>NUCLEOTIDE SEQUENCE [LARGE SCALE GENOMIC DNA]</scope>
    <source>
        <strain evidence="2 3">NML 150081</strain>
    </source>
</reference>
<dbReference type="Proteomes" id="UP000216300">
    <property type="component" value="Unassembled WGS sequence"/>
</dbReference>
<accession>A0A255EKG8</accession>